<dbReference type="InterPro" id="IPR017911">
    <property type="entry name" value="MacB-like_ATP-bd"/>
</dbReference>
<dbReference type="InterPro" id="IPR017871">
    <property type="entry name" value="ABC_transporter-like_CS"/>
</dbReference>
<dbReference type="GO" id="GO:0005524">
    <property type="term" value="F:ATP binding"/>
    <property type="evidence" value="ECO:0007669"/>
    <property type="project" value="UniProtKB-KW"/>
</dbReference>
<dbReference type="GO" id="GO:0005886">
    <property type="term" value="C:plasma membrane"/>
    <property type="evidence" value="ECO:0007669"/>
    <property type="project" value="TreeGrafter"/>
</dbReference>
<name>A0A4Y8MBT6_9BACL</name>
<gene>
    <name evidence="5" type="ORF">E2980_01955</name>
</gene>
<dbReference type="CDD" id="cd03255">
    <property type="entry name" value="ABC_MJ0796_LolCDE_FtsE"/>
    <property type="match status" value="1"/>
</dbReference>
<dbReference type="PANTHER" id="PTHR24220">
    <property type="entry name" value="IMPORT ATP-BINDING PROTEIN"/>
    <property type="match status" value="1"/>
</dbReference>
<dbReference type="Proteomes" id="UP000297900">
    <property type="component" value="Unassembled WGS sequence"/>
</dbReference>
<comment type="caution">
    <text evidence="5">The sequence shown here is derived from an EMBL/GenBank/DDBJ whole genome shotgun (WGS) entry which is preliminary data.</text>
</comment>
<keyword evidence="3 5" id="KW-0067">ATP-binding</keyword>
<dbReference type="InterPro" id="IPR027417">
    <property type="entry name" value="P-loop_NTPase"/>
</dbReference>
<evidence type="ECO:0000256" key="2">
    <source>
        <dbReference type="ARBA" id="ARBA00022741"/>
    </source>
</evidence>
<keyword evidence="1" id="KW-0813">Transport</keyword>
<dbReference type="AlphaFoldDB" id="A0A4Y8MBT6"/>
<keyword evidence="2" id="KW-0547">Nucleotide-binding</keyword>
<dbReference type="Pfam" id="PF00005">
    <property type="entry name" value="ABC_tran"/>
    <property type="match status" value="1"/>
</dbReference>
<evidence type="ECO:0000256" key="1">
    <source>
        <dbReference type="ARBA" id="ARBA00022448"/>
    </source>
</evidence>
<dbReference type="EMBL" id="SOMN01000001">
    <property type="protein sequence ID" value="TFE31853.1"/>
    <property type="molecule type" value="Genomic_DNA"/>
</dbReference>
<dbReference type="PANTHER" id="PTHR24220:SF86">
    <property type="entry name" value="ABC TRANSPORTER ABCH.1"/>
    <property type="match status" value="1"/>
</dbReference>
<dbReference type="Gene3D" id="3.40.50.300">
    <property type="entry name" value="P-loop containing nucleotide triphosphate hydrolases"/>
    <property type="match status" value="1"/>
</dbReference>
<protein>
    <submittedName>
        <fullName evidence="5">ABC transporter ATP-binding protein</fullName>
    </submittedName>
</protein>
<dbReference type="GO" id="GO:0016887">
    <property type="term" value="F:ATP hydrolysis activity"/>
    <property type="evidence" value="ECO:0007669"/>
    <property type="project" value="InterPro"/>
</dbReference>
<reference evidence="5 6" key="1">
    <citation type="submission" date="2019-03" db="EMBL/GenBank/DDBJ databases">
        <title>Cohnella endophytica sp. nov., a novel endophytic bacterium isolated from bark of Sonneratia apetala.</title>
        <authorList>
            <person name="Tuo L."/>
        </authorList>
    </citation>
    <scope>NUCLEOTIDE SEQUENCE [LARGE SCALE GENOMIC DNA]</scope>
    <source>
        <strain evidence="5 6">CCTCC AB 208254</strain>
    </source>
</reference>
<dbReference type="PROSITE" id="PS50893">
    <property type="entry name" value="ABC_TRANSPORTER_2"/>
    <property type="match status" value="1"/>
</dbReference>
<proteinExistence type="predicted"/>
<dbReference type="GO" id="GO:0098796">
    <property type="term" value="C:membrane protein complex"/>
    <property type="evidence" value="ECO:0007669"/>
    <property type="project" value="UniProtKB-ARBA"/>
</dbReference>
<evidence type="ECO:0000256" key="3">
    <source>
        <dbReference type="ARBA" id="ARBA00022840"/>
    </source>
</evidence>
<dbReference type="GO" id="GO:0022857">
    <property type="term" value="F:transmembrane transporter activity"/>
    <property type="evidence" value="ECO:0007669"/>
    <property type="project" value="TreeGrafter"/>
</dbReference>
<keyword evidence="6" id="KW-1185">Reference proteome</keyword>
<accession>A0A4Y8MBT6</accession>
<dbReference type="SMART" id="SM00382">
    <property type="entry name" value="AAA"/>
    <property type="match status" value="1"/>
</dbReference>
<dbReference type="OrthoDB" id="9791546at2"/>
<dbReference type="InterPro" id="IPR015854">
    <property type="entry name" value="ABC_transpr_LolD-like"/>
</dbReference>
<evidence type="ECO:0000313" key="5">
    <source>
        <dbReference type="EMBL" id="TFE31853.1"/>
    </source>
</evidence>
<evidence type="ECO:0000313" key="6">
    <source>
        <dbReference type="Proteomes" id="UP000297900"/>
    </source>
</evidence>
<feature type="domain" description="ABC transporter" evidence="4">
    <location>
        <begin position="2"/>
        <end position="228"/>
    </location>
</feature>
<dbReference type="PROSITE" id="PS00211">
    <property type="entry name" value="ABC_TRANSPORTER_1"/>
    <property type="match status" value="1"/>
</dbReference>
<dbReference type="SUPFAM" id="SSF52540">
    <property type="entry name" value="P-loop containing nucleoside triphosphate hydrolases"/>
    <property type="match status" value="1"/>
</dbReference>
<evidence type="ECO:0000259" key="4">
    <source>
        <dbReference type="PROSITE" id="PS50893"/>
    </source>
</evidence>
<dbReference type="RefSeq" id="WP_135150418.1">
    <property type="nucleotide sequence ID" value="NZ_SOMN01000001.1"/>
</dbReference>
<organism evidence="5 6">
    <name type="scientific">Cohnella luojiensis</name>
    <dbReference type="NCBI Taxonomy" id="652876"/>
    <lineage>
        <taxon>Bacteria</taxon>
        <taxon>Bacillati</taxon>
        <taxon>Bacillota</taxon>
        <taxon>Bacilli</taxon>
        <taxon>Bacillales</taxon>
        <taxon>Paenibacillaceae</taxon>
        <taxon>Cohnella</taxon>
    </lineage>
</organism>
<dbReference type="InterPro" id="IPR003439">
    <property type="entry name" value="ABC_transporter-like_ATP-bd"/>
</dbReference>
<dbReference type="FunFam" id="3.40.50.300:FF:000032">
    <property type="entry name" value="Export ABC transporter ATP-binding protein"/>
    <property type="match status" value="1"/>
</dbReference>
<dbReference type="InterPro" id="IPR003593">
    <property type="entry name" value="AAA+_ATPase"/>
</dbReference>
<sequence length="229" mass="25315">MISVNKVWKTYGSGETAVHALRGIDLNVMKGDFVALLGPSGCGKSSLLHLLGAMDVPSKGDITFNDQSLGNLNQRQLAEHRLMRIGFIFQTFNLIPSLTAMENVALPMKFAGVGTKEANHKAHQLLEQVQLSNRSTHLPSELSGGQRQRVAIARALGNNPDLILADEPTGNLDSENGEMIMELLLNLNREGRTIVMVTHNPEWTDKISRVVRMRDGKLIESQQRELQIK</sequence>